<dbReference type="GO" id="GO:0043495">
    <property type="term" value="F:protein-membrane adaptor activity"/>
    <property type="evidence" value="ECO:0007669"/>
    <property type="project" value="TreeGrafter"/>
</dbReference>
<dbReference type="InterPro" id="IPR045119">
    <property type="entry name" value="SUN1-5"/>
</dbReference>
<evidence type="ECO:0000256" key="7">
    <source>
        <dbReference type="SAM" id="Phobius"/>
    </source>
</evidence>
<keyword evidence="2 7" id="KW-0812">Transmembrane</keyword>
<name>A0A5K3EHQ6_MESCO</name>
<accession>A0A5K3EHQ6</accession>
<comment type="subcellular location">
    <subcellularLocation>
        <location evidence="1">Membrane</location>
    </subcellularLocation>
</comment>
<dbReference type="Gene3D" id="2.60.120.260">
    <property type="entry name" value="Galactose-binding domain-like"/>
    <property type="match status" value="1"/>
</dbReference>
<evidence type="ECO:0000256" key="1">
    <source>
        <dbReference type="ARBA" id="ARBA00004370"/>
    </source>
</evidence>
<keyword evidence="3 7" id="KW-1133">Transmembrane helix</keyword>
<evidence type="ECO:0000256" key="6">
    <source>
        <dbReference type="SAM" id="MobiDB-lite"/>
    </source>
</evidence>
<dbReference type="GO" id="GO:0034993">
    <property type="term" value="C:meiotic nuclear membrane microtubule tethering complex"/>
    <property type="evidence" value="ECO:0007669"/>
    <property type="project" value="TreeGrafter"/>
</dbReference>
<keyword evidence="5 7" id="KW-0472">Membrane</keyword>
<feature type="compositionally biased region" description="Polar residues" evidence="6">
    <location>
        <begin position="270"/>
        <end position="280"/>
    </location>
</feature>
<dbReference type="Pfam" id="PF07738">
    <property type="entry name" value="Sad1_UNC"/>
    <property type="match status" value="1"/>
</dbReference>
<feature type="transmembrane region" description="Helical" evidence="7">
    <location>
        <begin position="396"/>
        <end position="416"/>
    </location>
</feature>
<dbReference type="PROSITE" id="PS51469">
    <property type="entry name" value="SUN"/>
    <property type="match status" value="1"/>
</dbReference>
<organism evidence="9">
    <name type="scientific">Mesocestoides corti</name>
    <name type="common">Flatworm</name>
    <dbReference type="NCBI Taxonomy" id="53468"/>
    <lineage>
        <taxon>Eukaryota</taxon>
        <taxon>Metazoa</taxon>
        <taxon>Spiralia</taxon>
        <taxon>Lophotrochozoa</taxon>
        <taxon>Platyhelminthes</taxon>
        <taxon>Cestoda</taxon>
        <taxon>Eucestoda</taxon>
        <taxon>Cyclophyllidea</taxon>
        <taxon>Mesocestoididae</taxon>
        <taxon>Mesocestoides</taxon>
    </lineage>
</organism>
<keyword evidence="4" id="KW-0175">Coiled coil</keyword>
<dbReference type="AlphaFoldDB" id="A0A5K3EHQ6"/>
<feature type="domain" description="SUN" evidence="8">
    <location>
        <begin position="867"/>
        <end position="1029"/>
    </location>
</feature>
<protein>
    <submittedName>
        <fullName evidence="9">SUN domain-containing protein</fullName>
    </submittedName>
</protein>
<dbReference type="PANTHER" id="PTHR12911:SF8">
    <property type="entry name" value="KLAROID PROTEIN-RELATED"/>
    <property type="match status" value="1"/>
</dbReference>
<evidence type="ECO:0000313" key="9">
    <source>
        <dbReference type="WBParaSite" id="MCU_000390-RB"/>
    </source>
</evidence>
<evidence type="ECO:0000256" key="4">
    <source>
        <dbReference type="ARBA" id="ARBA00023054"/>
    </source>
</evidence>
<feature type="region of interest" description="Disordered" evidence="6">
    <location>
        <begin position="146"/>
        <end position="183"/>
    </location>
</feature>
<evidence type="ECO:0000256" key="3">
    <source>
        <dbReference type="ARBA" id="ARBA00022989"/>
    </source>
</evidence>
<feature type="region of interest" description="Disordered" evidence="6">
    <location>
        <begin position="219"/>
        <end position="250"/>
    </location>
</feature>
<evidence type="ECO:0000259" key="8">
    <source>
        <dbReference type="PROSITE" id="PS51469"/>
    </source>
</evidence>
<feature type="region of interest" description="Disordered" evidence="6">
    <location>
        <begin position="270"/>
        <end position="296"/>
    </location>
</feature>
<feature type="compositionally biased region" description="Low complexity" evidence="6">
    <location>
        <begin position="284"/>
        <end position="296"/>
    </location>
</feature>
<dbReference type="PANTHER" id="PTHR12911">
    <property type="entry name" value="SAD1/UNC-84-LIKE PROTEIN-RELATED"/>
    <property type="match status" value="1"/>
</dbReference>
<feature type="transmembrane region" description="Helical" evidence="7">
    <location>
        <begin position="306"/>
        <end position="324"/>
    </location>
</feature>
<reference evidence="9" key="1">
    <citation type="submission" date="2019-11" db="UniProtKB">
        <authorList>
            <consortium name="WormBaseParasite"/>
        </authorList>
    </citation>
    <scope>IDENTIFICATION</scope>
</reference>
<feature type="compositionally biased region" description="Low complexity" evidence="6">
    <location>
        <begin position="225"/>
        <end position="235"/>
    </location>
</feature>
<dbReference type="InterPro" id="IPR012919">
    <property type="entry name" value="SUN_dom"/>
</dbReference>
<dbReference type="WBParaSite" id="MCU_000390-RB">
    <property type="protein sequence ID" value="MCU_000390-RB"/>
    <property type="gene ID" value="MCU_000390"/>
</dbReference>
<proteinExistence type="predicted"/>
<evidence type="ECO:0000256" key="2">
    <source>
        <dbReference type="ARBA" id="ARBA00022692"/>
    </source>
</evidence>
<sequence length="1034" mass="114783">MTFFTVEMTKRTTSVFEQRTSSGHTLKPVFNFSREEYFDFPTPSQKSHQISTLSVPHESPHILAMPKNRPSYVMAGVNSLPNAQLVRRRIDYQETAEYRVVESSGAALIPTTANTTAVAGVTGNLRRPVGARYDEFSSRDIDEKLSTLSSASSSTRRRGRFSNIEPTDRVLRSRTPKSGDVVTVQRNTNYVTYDLPSSSALRTALPSREEAIRRRADQIEAEEQSSLSRSRLPPSEATPRPHEGTPVRPARIFAGSPWHISSMMGLTAESTDFRPSTSGDTVLPQPLSSSTSPSSHIPPFPKKRSLYSFILNLIAVPLVLIHYLSLATKAVWRSGTNILSRLCAAVLRKNDINTGTSPGYSGRFYSGSGDHFVHSVHHEHRSHKADYLAFCTRGKLCCLLLITPLLLTVLLAGFLFRQSEQDPALDENRFLFGLLPSDAECSRYQVGSEVSPQSPSDTFALRWNCLSQDILKPTTASLSAKFSFWWDWLKNAVSGIFYPSLHFFKDSRPDSEPKLSNIDDLLAKLRTIDSGMSNLDRQVLELKQANQERLASRTREYEKFGSDVSQLQAVVASLKKQIDLIANRAPEDDDQRQKQLIDQLIKQATFVSTVSLDARLAEFKRQLEATIAGSAADSSPPLEDQQTAKIERFAKTLEELRGLVMAQKTDLETQLTTLKRELEGYKTGEAKKLDALNAKIRGDIVSASAESRAETETLGKRLVADLEKISNRVGSIERLTDGLDAAVKKLSGDLASVRADESSQQSTSRYPVDQVIEELKKIFAEKISLDLKQKITEELTQTTDSSSDLKLKLINLIKDTVDERLKEVYLDATHSRTSDLSIHAFANIDSALDVFAADRTGKADFALESAGGTVVSTRCTRTYDSVKSAISFFGITLAHWSRSPNAMLQPNTHLGECWCFHGSQGQAIIRLAARVHVTGVSLEHVSKLVALSGRIDSAPREFVIKSLESEFAEDGEVLGSFVYDINAKPVQYFPIKPRPNGQPTRFIELAVNSNHGHPAYTCIYRLRVHGNMAEDDQN</sequence>
<evidence type="ECO:0000256" key="5">
    <source>
        <dbReference type="ARBA" id="ARBA00023136"/>
    </source>
</evidence>
<dbReference type="FunFam" id="2.60.120.260:FF:000009">
    <property type="entry name" value="SUN domain-containing protein 1 isoform X1"/>
    <property type="match status" value="1"/>
</dbReference>